<dbReference type="Proteomes" id="UP000504631">
    <property type="component" value="Unplaced"/>
</dbReference>
<protein>
    <submittedName>
        <fullName evidence="6">Insulin-like growth factor-binding protein complex acid labile subunit</fullName>
    </submittedName>
</protein>
<evidence type="ECO:0000313" key="5">
    <source>
        <dbReference type="Proteomes" id="UP000504631"/>
    </source>
</evidence>
<evidence type="ECO:0000313" key="6">
    <source>
        <dbReference type="RefSeq" id="XP_033354505.1"/>
    </source>
</evidence>
<keyword evidence="3" id="KW-0677">Repeat</keyword>
<dbReference type="Pfam" id="PF13855">
    <property type="entry name" value="LRR_8"/>
    <property type="match status" value="3"/>
</dbReference>
<dbReference type="InterPro" id="IPR003591">
    <property type="entry name" value="Leu-rich_rpt_typical-subtyp"/>
</dbReference>
<evidence type="ECO:0000256" key="1">
    <source>
        <dbReference type="ARBA" id="ARBA00022614"/>
    </source>
</evidence>
<dbReference type="RefSeq" id="XP_033354505.1">
    <property type="nucleotide sequence ID" value="XM_033498614.1"/>
</dbReference>
<dbReference type="GeneID" id="117236032"/>
<evidence type="ECO:0000256" key="4">
    <source>
        <dbReference type="ARBA" id="ARBA00023180"/>
    </source>
</evidence>
<dbReference type="PANTHER" id="PTHR45842">
    <property type="entry name" value="SYNAPTIC ADHESION-LIKE MOLECULE SALM"/>
    <property type="match status" value="1"/>
</dbReference>
<dbReference type="PANTHER" id="PTHR45842:SF12">
    <property type="entry name" value="KEKKON 5, ISOFORM A"/>
    <property type="match status" value="1"/>
</dbReference>
<dbReference type="SMART" id="SM00369">
    <property type="entry name" value="LRR_TYP"/>
    <property type="match status" value="8"/>
</dbReference>
<evidence type="ECO:0000256" key="2">
    <source>
        <dbReference type="ARBA" id="ARBA00022729"/>
    </source>
</evidence>
<dbReference type="InterPro" id="IPR001611">
    <property type="entry name" value="Leu-rich_rpt"/>
</dbReference>
<dbReference type="KEGG" id="bvk:117236032"/>
<keyword evidence="4" id="KW-0325">Glycoprotein</keyword>
<dbReference type="PROSITE" id="PS51450">
    <property type="entry name" value="LRR"/>
    <property type="match status" value="1"/>
</dbReference>
<keyword evidence="1" id="KW-0433">Leucine-rich repeat</keyword>
<accession>A0A6J3KN81</accession>
<name>A0A6J3KN81_9HYME</name>
<dbReference type="AlphaFoldDB" id="A0A6J3KN81"/>
<sequence length="427" mass="48517">MKRCYVTVSSADTEPLLKWATAGRVFKMNKTSNFCGTELHRRVILYTVWLIYLSNRICRTVTIGLFPWLHIETLLFHAFSAYPASEHTMCFLLLVYLLLSVTTQDVRAEEIDCQVYNHLYVCLANSVLYSVAFEDVNAVQTIEDIELHLEGLGIIDIAKDAFLEVSNSSALYIRDNHLSTIFRHYFSGLDQLTYLDLKNNSITEIEDGAFAKLHSLETLLLDNNNITAFRPGMWKGLTDLRELYATNNNIALKRNIFRGLRHLETLALDCNGITEVPIGAFNGLPHIDLLYLSRNKISSLQPEVFRGLGEINELDLGRNRLKNLSGGIFRHLKNLNSLWLNGNQIIMLKGDAFDGLDNLLLLFLNSNELRFVDMSAFVKMKNVTTDPGFKIAGTTIDNVSKVQGRFQCSNVEYQLPYECTEIESQVH</sequence>
<dbReference type="InterPro" id="IPR050467">
    <property type="entry name" value="LRFN"/>
</dbReference>
<organism evidence="5 6">
    <name type="scientific">Bombus vosnesenskii</name>
    <dbReference type="NCBI Taxonomy" id="207650"/>
    <lineage>
        <taxon>Eukaryota</taxon>
        <taxon>Metazoa</taxon>
        <taxon>Ecdysozoa</taxon>
        <taxon>Arthropoda</taxon>
        <taxon>Hexapoda</taxon>
        <taxon>Insecta</taxon>
        <taxon>Pterygota</taxon>
        <taxon>Neoptera</taxon>
        <taxon>Endopterygota</taxon>
        <taxon>Hymenoptera</taxon>
        <taxon>Apocrita</taxon>
        <taxon>Aculeata</taxon>
        <taxon>Apoidea</taxon>
        <taxon>Anthophila</taxon>
        <taxon>Apidae</taxon>
        <taxon>Bombus</taxon>
        <taxon>Pyrobombus</taxon>
    </lineage>
</organism>
<dbReference type="SMART" id="SM00365">
    <property type="entry name" value="LRR_SD22"/>
    <property type="match status" value="4"/>
</dbReference>
<proteinExistence type="predicted"/>
<dbReference type="Gene3D" id="3.80.10.10">
    <property type="entry name" value="Ribonuclease Inhibitor"/>
    <property type="match status" value="2"/>
</dbReference>
<dbReference type="InterPro" id="IPR032675">
    <property type="entry name" value="LRR_dom_sf"/>
</dbReference>
<gene>
    <name evidence="6" type="primary">LOC117236032</name>
</gene>
<keyword evidence="5" id="KW-1185">Reference proteome</keyword>
<keyword evidence="2" id="KW-0732">Signal</keyword>
<reference evidence="6" key="1">
    <citation type="submission" date="2025-08" db="UniProtKB">
        <authorList>
            <consortium name="RefSeq"/>
        </authorList>
    </citation>
    <scope>IDENTIFICATION</scope>
    <source>
        <tissue evidence="6">Muscle</tissue>
    </source>
</reference>
<evidence type="ECO:0000256" key="3">
    <source>
        <dbReference type="ARBA" id="ARBA00022737"/>
    </source>
</evidence>
<dbReference type="SUPFAM" id="SSF52058">
    <property type="entry name" value="L domain-like"/>
    <property type="match status" value="1"/>
</dbReference>
<dbReference type="FunFam" id="3.80.10.10:FF:001164">
    <property type="entry name" value="GH01279p"/>
    <property type="match status" value="1"/>
</dbReference>